<comment type="caution">
    <text evidence="1">The sequence shown here is derived from an EMBL/GenBank/DDBJ whole genome shotgun (WGS) entry which is preliminary data.</text>
</comment>
<gene>
    <name evidence="1" type="ORF">A2118_02065</name>
</gene>
<dbReference type="AlphaFoldDB" id="A0A1F6BVS6"/>
<protein>
    <recommendedName>
        <fullName evidence="3">Cupin</fullName>
    </recommendedName>
</protein>
<proteinExistence type="predicted"/>
<name>A0A1F6BVS6_9BACT</name>
<evidence type="ECO:0008006" key="3">
    <source>
        <dbReference type="Google" id="ProtNLM"/>
    </source>
</evidence>
<evidence type="ECO:0000313" key="1">
    <source>
        <dbReference type="EMBL" id="OGG40617.1"/>
    </source>
</evidence>
<reference evidence="1 2" key="1">
    <citation type="journal article" date="2016" name="Nat. Commun.">
        <title>Thousands of microbial genomes shed light on interconnected biogeochemical processes in an aquifer system.</title>
        <authorList>
            <person name="Anantharaman K."/>
            <person name="Brown C.T."/>
            <person name="Hug L.A."/>
            <person name="Sharon I."/>
            <person name="Castelle C.J."/>
            <person name="Probst A.J."/>
            <person name="Thomas B.C."/>
            <person name="Singh A."/>
            <person name="Wilkins M.J."/>
            <person name="Karaoz U."/>
            <person name="Brodie E.L."/>
            <person name="Williams K.H."/>
            <person name="Hubbard S.S."/>
            <person name="Banfield J.F."/>
        </authorList>
    </citation>
    <scope>NUCLEOTIDE SEQUENCE [LARGE SCALE GENOMIC DNA]</scope>
</reference>
<accession>A0A1F6BVS6</accession>
<dbReference type="Proteomes" id="UP000179014">
    <property type="component" value="Unassembled WGS sequence"/>
</dbReference>
<sequence>MLYFKSAESFCHEIKGSSTTNKRRSQMAETSIPLPNIEQILGVKITAAALPEIGERRIRIAFASGAKITIVMSDEGKWQNAASFSAADGSPLTENIAVLHGSAEIAVPGDDGIPQIQHYEMGQVAVIDAGRTHATHPATNSVVVGLMSSNWQGAKRTADPLFDAAVQKLVAE</sequence>
<dbReference type="EMBL" id="MFKN01000026">
    <property type="protein sequence ID" value="OGG40617.1"/>
    <property type="molecule type" value="Genomic_DNA"/>
</dbReference>
<dbReference type="STRING" id="1798474.A2118_02065"/>
<evidence type="ECO:0000313" key="2">
    <source>
        <dbReference type="Proteomes" id="UP000179014"/>
    </source>
</evidence>
<organism evidence="1 2">
    <name type="scientific">Candidatus Kaiserbacteria bacterium GWA2_50_9</name>
    <dbReference type="NCBI Taxonomy" id="1798474"/>
    <lineage>
        <taxon>Bacteria</taxon>
        <taxon>Candidatus Kaiseribacteriota</taxon>
    </lineage>
</organism>